<feature type="region of interest" description="Disordered" evidence="1">
    <location>
        <begin position="1"/>
        <end position="39"/>
    </location>
</feature>
<name>A0A8T1JF60_9STRA</name>
<dbReference type="Proteomes" id="UP000760860">
    <property type="component" value="Unassembled WGS sequence"/>
</dbReference>
<sequence length="39" mass="4392">MQQDESAHTVNPAINSSLRLYPSKRCENPRAIKSNGQLH</sequence>
<reference evidence="2" key="1">
    <citation type="submission" date="2018-05" db="EMBL/GenBank/DDBJ databases">
        <title>Effector identification in a new, highly contiguous assembly of the strawberry crown rot pathogen Phytophthora cactorum.</title>
        <authorList>
            <person name="Armitage A.D."/>
            <person name="Nellist C.F."/>
            <person name="Bates H."/>
            <person name="Vickerstaff R.J."/>
            <person name="Harrison R.J."/>
        </authorList>
    </citation>
    <scope>NUCLEOTIDE SEQUENCE</scope>
    <source>
        <strain evidence="2">P421</strain>
    </source>
</reference>
<evidence type="ECO:0000313" key="2">
    <source>
        <dbReference type="EMBL" id="KAG3203229.1"/>
    </source>
</evidence>
<dbReference type="AlphaFoldDB" id="A0A8T1JF60"/>
<feature type="compositionally biased region" description="Polar residues" evidence="1">
    <location>
        <begin position="1"/>
        <end position="18"/>
    </location>
</feature>
<protein>
    <submittedName>
        <fullName evidence="2">Uncharacterized protein</fullName>
    </submittedName>
</protein>
<comment type="caution">
    <text evidence="2">The sequence shown here is derived from an EMBL/GenBank/DDBJ whole genome shotgun (WGS) entry which is preliminary data.</text>
</comment>
<proteinExistence type="predicted"/>
<organism evidence="2 3">
    <name type="scientific">Phytophthora cactorum</name>
    <dbReference type="NCBI Taxonomy" id="29920"/>
    <lineage>
        <taxon>Eukaryota</taxon>
        <taxon>Sar</taxon>
        <taxon>Stramenopiles</taxon>
        <taxon>Oomycota</taxon>
        <taxon>Peronosporomycetes</taxon>
        <taxon>Peronosporales</taxon>
        <taxon>Peronosporaceae</taxon>
        <taxon>Phytophthora</taxon>
    </lineage>
</organism>
<evidence type="ECO:0000256" key="1">
    <source>
        <dbReference type="SAM" id="MobiDB-lite"/>
    </source>
</evidence>
<gene>
    <name evidence="2" type="ORF">PC129_g22968</name>
</gene>
<evidence type="ECO:0000313" key="3">
    <source>
        <dbReference type="Proteomes" id="UP000760860"/>
    </source>
</evidence>
<dbReference type="EMBL" id="RCMV01002352">
    <property type="protein sequence ID" value="KAG3203229.1"/>
    <property type="molecule type" value="Genomic_DNA"/>
</dbReference>
<accession>A0A8T1JF60</accession>